<dbReference type="Pfam" id="PF00892">
    <property type="entry name" value="EamA"/>
    <property type="match status" value="2"/>
</dbReference>
<dbReference type="InterPro" id="IPR000620">
    <property type="entry name" value="EamA_dom"/>
</dbReference>
<dbReference type="PANTHER" id="PTHR32322">
    <property type="entry name" value="INNER MEMBRANE TRANSPORTER"/>
    <property type="match status" value="1"/>
</dbReference>
<feature type="transmembrane region" description="Helical" evidence="6">
    <location>
        <begin position="272"/>
        <end position="289"/>
    </location>
</feature>
<name>A0A2Z6AXC2_9BACT</name>
<organism evidence="8 9">
    <name type="scientific">Desulfovibrio ferrophilus</name>
    <dbReference type="NCBI Taxonomy" id="241368"/>
    <lineage>
        <taxon>Bacteria</taxon>
        <taxon>Pseudomonadati</taxon>
        <taxon>Thermodesulfobacteriota</taxon>
        <taxon>Desulfovibrionia</taxon>
        <taxon>Desulfovibrionales</taxon>
        <taxon>Desulfovibrionaceae</taxon>
        <taxon>Desulfovibrio</taxon>
    </lineage>
</organism>
<gene>
    <name evidence="8" type="ORF">DFE_1117</name>
</gene>
<feature type="transmembrane region" description="Helical" evidence="6">
    <location>
        <begin position="104"/>
        <end position="120"/>
    </location>
</feature>
<feature type="transmembrane region" description="Helical" evidence="6">
    <location>
        <begin position="215"/>
        <end position="234"/>
    </location>
</feature>
<feature type="transmembrane region" description="Helical" evidence="6">
    <location>
        <begin position="156"/>
        <end position="174"/>
    </location>
</feature>
<dbReference type="SUPFAM" id="SSF103481">
    <property type="entry name" value="Multidrug resistance efflux transporter EmrE"/>
    <property type="match status" value="2"/>
</dbReference>
<feature type="transmembrane region" description="Helical" evidence="6">
    <location>
        <begin position="7"/>
        <end position="25"/>
    </location>
</feature>
<evidence type="ECO:0000256" key="2">
    <source>
        <dbReference type="ARBA" id="ARBA00022475"/>
    </source>
</evidence>
<feature type="transmembrane region" description="Helical" evidence="6">
    <location>
        <begin position="186"/>
        <end position="209"/>
    </location>
</feature>
<reference evidence="8 9" key="1">
    <citation type="journal article" date="2018" name="Sci. Adv.">
        <title>Multi-heme cytochromes provide a pathway for survival in energy-limited environments.</title>
        <authorList>
            <person name="Deng X."/>
            <person name="Dohmae N."/>
            <person name="Nealson K.H."/>
            <person name="Hashimoto K."/>
            <person name="Okamoto A."/>
        </authorList>
    </citation>
    <scope>NUCLEOTIDE SEQUENCE [LARGE SCALE GENOMIC DNA]</scope>
    <source>
        <strain evidence="8 9">IS5</strain>
    </source>
</reference>
<dbReference type="AlphaFoldDB" id="A0A2Z6AXC2"/>
<dbReference type="InterPro" id="IPR037185">
    <property type="entry name" value="EmrE-like"/>
</dbReference>
<accession>A0A2Z6AXC2</accession>
<dbReference type="InterPro" id="IPR050638">
    <property type="entry name" value="AA-Vitamin_Transporters"/>
</dbReference>
<dbReference type="RefSeq" id="WP_126377448.1">
    <property type="nucleotide sequence ID" value="NZ_AP017378.1"/>
</dbReference>
<keyword evidence="3 6" id="KW-0812">Transmembrane</keyword>
<proteinExistence type="predicted"/>
<evidence type="ECO:0000259" key="7">
    <source>
        <dbReference type="Pfam" id="PF00892"/>
    </source>
</evidence>
<dbReference type="KEGG" id="dfl:DFE_1117"/>
<dbReference type="Proteomes" id="UP000269883">
    <property type="component" value="Chromosome"/>
</dbReference>
<comment type="subcellular location">
    <subcellularLocation>
        <location evidence="1">Cell membrane</location>
        <topology evidence="1">Multi-pass membrane protein</topology>
    </subcellularLocation>
</comment>
<evidence type="ECO:0000256" key="3">
    <source>
        <dbReference type="ARBA" id="ARBA00022692"/>
    </source>
</evidence>
<evidence type="ECO:0000256" key="1">
    <source>
        <dbReference type="ARBA" id="ARBA00004651"/>
    </source>
</evidence>
<protein>
    <recommendedName>
        <fullName evidence="7">EamA domain-containing protein</fullName>
    </recommendedName>
</protein>
<dbReference type="PANTHER" id="PTHR32322:SF18">
    <property type="entry name" value="S-ADENOSYLMETHIONINE_S-ADENOSYLHOMOCYSTEINE TRANSPORTER"/>
    <property type="match status" value="1"/>
</dbReference>
<evidence type="ECO:0000256" key="4">
    <source>
        <dbReference type="ARBA" id="ARBA00022989"/>
    </source>
</evidence>
<keyword evidence="2" id="KW-1003">Cell membrane</keyword>
<evidence type="ECO:0000313" key="8">
    <source>
        <dbReference type="EMBL" id="BBD07843.1"/>
    </source>
</evidence>
<sequence length="293" mass="32298">MKQQHQAYCYGLITVLLWSTVASAFKLSLRHMDHMQLLLYSSIASLMTLTVILMAQGKLTLLLSMNRRQWLVSAAFGLINPFLYYIVLFKAYDLLPAQEAQPLNYTWAVTLALLSIPLLGQKLSVKDLLALLISYTGVVLISTHGDPLGFTFSDPLGVALALGSTVIWALYWIFNTRDSRDPVVGLTANFACGTIYVLIATTLVSDVMVGDWRGLAGAAYVGVFEMGLTFVLWLKALKLSETTAKVGNLIFISPFVSLILIHFIVGEEILPSTIYGLMFIIAGIALQQIKRKV</sequence>
<feature type="transmembrane region" description="Helical" evidence="6">
    <location>
        <begin position="127"/>
        <end position="144"/>
    </location>
</feature>
<dbReference type="GO" id="GO:0005886">
    <property type="term" value="C:plasma membrane"/>
    <property type="evidence" value="ECO:0007669"/>
    <property type="project" value="UniProtKB-SubCell"/>
</dbReference>
<feature type="domain" description="EamA" evidence="7">
    <location>
        <begin position="7"/>
        <end position="143"/>
    </location>
</feature>
<keyword evidence="4 6" id="KW-1133">Transmembrane helix</keyword>
<feature type="transmembrane region" description="Helical" evidence="6">
    <location>
        <begin position="246"/>
        <end position="266"/>
    </location>
</feature>
<keyword evidence="5 6" id="KW-0472">Membrane</keyword>
<feature type="transmembrane region" description="Helical" evidence="6">
    <location>
        <begin position="37"/>
        <end position="57"/>
    </location>
</feature>
<evidence type="ECO:0000256" key="6">
    <source>
        <dbReference type="SAM" id="Phobius"/>
    </source>
</evidence>
<feature type="transmembrane region" description="Helical" evidence="6">
    <location>
        <begin position="69"/>
        <end position="92"/>
    </location>
</feature>
<feature type="domain" description="EamA" evidence="7">
    <location>
        <begin position="156"/>
        <end position="286"/>
    </location>
</feature>
<dbReference type="EMBL" id="AP017378">
    <property type="protein sequence ID" value="BBD07843.1"/>
    <property type="molecule type" value="Genomic_DNA"/>
</dbReference>
<dbReference type="OrthoDB" id="5729944at2"/>
<keyword evidence="9" id="KW-1185">Reference proteome</keyword>
<evidence type="ECO:0000313" key="9">
    <source>
        <dbReference type="Proteomes" id="UP000269883"/>
    </source>
</evidence>
<evidence type="ECO:0000256" key="5">
    <source>
        <dbReference type="ARBA" id="ARBA00023136"/>
    </source>
</evidence>